<feature type="domain" description="Signal transduction histidine kinase subgroup 3 dimerisation and phosphoacceptor" evidence="6">
    <location>
        <begin position="196"/>
        <end position="268"/>
    </location>
</feature>
<organism evidence="7 8">
    <name type="scientific">Propioniferax innocua</name>
    <dbReference type="NCBI Taxonomy" id="1753"/>
    <lineage>
        <taxon>Bacteria</taxon>
        <taxon>Bacillati</taxon>
        <taxon>Actinomycetota</taxon>
        <taxon>Actinomycetes</taxon>
        <taxon>Propionibacteriales</taxon>
        <taxon>Propionibacteriaceae</taxon>
        <taxon>Propioniferax</taxon>
    </lineage>
</organism>
<feature type="transmembrane region" description="Helical" evidence="4">
    <location>
        <begin position="114"/>
        <end position="133"/>
    </location>
</feature>
<dbReference type="InterPro" id="IPR003594">
    <property type="entry name" value="HATPase_dom"/>
</dbReference>
<dbReference type="SUPFAM" id="SSF55874">
    <property type="entry name" value="ATPase domain of HSP90 chaperone/DNA topoisomerase II/histidine kinase"/>
    <property type="match status" value="1"/>
</dbReference>
<dbReference type="InterPro" id="IPR050482">
    <property type="entry name" value="Sensor_HK_TwoCompSys"/>
</dbReference>
<dbReference type="GO" id="GO:0046983">
    <property type="term" value="F:protein dimerization activity"/>
    <property type="evidence" value="ECO:0007669"/>
    <property type="project" value="InterPro"/>
</dbReference>
<dbReference type="Pfam" id="PF02518">
    <property type="entry name" value="HATPase_c"/>
    <property type="match status" value="1"/>
</dbReference>
<dbReference type="Gene3D" id="1.20.5.1930">
    <property type="match status" value="1"/>
</dbReference>
<dbReference type="OrthoDB" id="144293at2"/>
<dbReference type="GO" id="GO:0016020">
    <property type="term" value="C:membrane"/>
    <property type="evidence" value="ECO:0007669"/>
    <property type="project" value="InterPro"/>
</dbReference>
<evidence type="ECO:0000259" key="5">
    <source>
        <dbReference type="Pfam" id="PF02518"/>
    </source>
</evidence>
<keyword evidence="8" id="KW-1185">Reference proteome</keyword>
<dbReference type="GO" id="GO:0000155">
    <property type="term" value="F:phosphorelay sensor kinase activity"/>
    <property type="evidence" value="ECO:0007669"/>
    <property type="project" value="InterPro"/>
</dbReference>
<keyword evidence="4" id="KW-0472">Membrane</keyword>
<feature type="transmembrane region" description="Helical" evidence="4">
    <location>
        <begin position="75"/>
        <end position="94"/>
    </location>
</feature>
<evidence type="ECO:0000256" key="3">
    <source>
        <dbReference type="ARBA" id="ARBA00023012"/>
    </source>
</evidence>
<name>A0A542ZPZ0_9ACTN</name>
<feature type="transmembrane region" description="Helical" evidence="4">
    <location>
        <begin position="140"/>
        <end position="160"/>
    </location>
</feature>
<evidence type="ECO:0000313" key="8">
    <source>
        <dbReference type="Proteomes" id="UP000316196"/>
    </source>
</evidence>
<evidence type="ECO:0000313" key="7">
    <source>
        <dbReference type="EMBL" id="TQL62280.1"/>
    </source>
</evidence>
<feature type="transmembrane region" description="Helical" evidence="4">
    <location>
        <begin position="44"/>
        <end position="63"/>
    </location>
</feature>
<dbReference type="Gene3D" id="3.30.565.10">
    <property type="entry name" value="Histidine kinase-like ATPase, C-terminal domain"/>
    <property type="match status" value="1"/>
</dbReference>
<feature type="transmembrane region" description="Helical" evidence="4">
    <location>
        <begin position="20"/>
        <end position="38"/>
    </location>
</feature>
<keyword evidence="4" id="KW-1133">Transmembrane helix</keyword>
<reference evidence="7 8" key="1">
    <citation type="submission" date="2019-06" db="EMBL/GenBank/DDBJ databases">
        <title>Sequencing the genomes of 1000 actinobacteria strains.</title>
        <authorList>
            <person name="Klenk H.-P."/>
        </authorList>
    </citation>
    <scope>NUCLEOTIDE SEQUENCE [LARGE SCALE GENOMIC DNA]</scope>
    <source>
        <strain evidence="7 8">DSM 8251</strain>
    </source>
</reference>
<keyword evidence="2 7" id="KW-0418">Kinase</keyword>
<proteinExistence type="predicted"/>
<accession>A0A542ZPZ0</accession>
<protein>
    <submittedName>
        <fullName evidence="7">Signal transduction histidine kinase</fullName>
    </submittedName>
</protein>
<dbReference type="InterPro" id="IPR017205">
    <property type="entry name" value="Sig_transdc_His_kinase_ChrS"/>
</dbReference>
<gene>
    <name evidence="7" type="ORF">FB460_0051</name>
</gene>
<keyword evidence="4" id="KW-0812">Transmembrane</keyword>
<dbReference type="RefSeq" id="WP_142092154.1">
    <property type="nucleotide sequence ID" value="NZ_BAAAMD010000003.1"/>
</dbReference>
<evidence type="ECO:0000256" key="4">
    <source>
        <dbReference type="SAM" id="Phobius"/>
    </source>
</evidence>
<evidence type="ECO:0000256" key="1">
    <source>
        <dbReference type="ARBA" id="ARBA00022679"/>
    </source>
</evidence>
<keyword evidence="1" id="KW-0808">Transferase</keyword>
<dbReference type="PIRSF" id="PIRSF037434">
    <property type="entry name" value="STHK_ChrS"/>
    <property type="match status" value="1"/>
</dbReference>
<dbReference type="InterPro" id="IPR011712">
    <property type="entry name" value="Sig_transdc_His_kin_sub3_dim/P"/>
</dbReference>
<sequence>MTRSDPVSGSDVLLVMRWSMRVAMLGLLGVGIVRLVLVPDQVSWRFSTGLALSLAFVLIYLSGVRRSEERPESRANRWWLATLTSLWTLLLLLNPEFTWVSFPLFFSHMSLLRIRHALVAIMCMLLVSIAVLGHDRGLSAGVALGPTLGAVVAVLVSWGHRALVDESESRQRALDALRETRDELAASHREAGQLAERSRLAREIHDTLAQGLSSLVLTTRNARACLDRVSPTDDVETACALLLQAEHTASENLAEARRFVRGLTPRALASASLVDALERLIIERRERTPQIRWELRIDGTPRALPTEVEVTLLRAAQASTENVLQHADASRVVVSVAFSDAEVTLDIADDGVGFDPDDAPGPDSFGIRGITERAEAVGGVCVVESSPGDGTVIGLRCPVPVADIPVAHVVEETP</sequence>
<comment type="caution">
    <text evidence="7">The sequence shown here is derived from an EMBL/GenBank/DDBJ whole genome shotgun (WGS) entry which is preliminary data.</text>
</comment>
<evidence type="ECO:0000259" key="6">
    <source>
        <dbReference type="Pfam" id="PF07730"/>
    </source>
</evidence>
<dbReference type="PANTHER" id="PTHR24421:SF62">
    <property type="entry name" value="SENSORY TRANSDUCTION HISTIDINE KINASE"/>
    <property type="match status" value="1"/>
</dbReference>
<evidence type="ECO:0000256" key="2">
    <source>
        <dbReference type="ARBA" id="ARBA00022777"/>
    </source>
</evidence>
<dbReference type="AlphaFoldDB" id="A0A542ZPZ0"/>
<feature type="domain" description="Histidine kinase/HSP90-like ATPase" evidence="5">
    <location>
        <begin position="309"/>
        <end position="399"/>
    </location>
</feature>
<dbReference type="EMBL" id="VFOR01000001">
    <property type="protein sequence ID" value="TQL62280.1"/>
    <property type="molecule type" value="Genomic_DNA"/>
</dbReference>
<keyword evidence="3" id="KW-0902">Two-component regulatory system</keyword>
<dbReference type="InterPro" id="IPR036890">
    <property type="entry name" value="HATPase_C_sf"/>
</dbReference>
<dbReference type="Proteomes" id="UP000316196">
    <property type="component" value="Unassembled WGS sequence"/>
</dbReference>
<dbReference type="CDD" id="cd16917">
    <property type="entry name" value="HATPase_UhpB-NarQ-NarX-like"/>
    <property type="match status" value="1"/>
</dbReference>
<dbReference type="PANTHER" id="PTHR24421">
    <property type="entry name" value="NITRATE/NITRITE SENSOR PROTEIN NARX-RELATED"/>
    <property type="match status" value="1"/>
</dbReference>
<dbReference type="Pfam" id="PF07730">
    <property type="entry name" value="HisKA_3"/>
    <property type="match status" value="1"/>
</dbReference>